<keyword evidence="7" id="KW-1185">Reference proteome</keyword>
<accession>A0ABX1C7H0</accession>
<dbReference type="PANTHER" id="PTHR30349:SF64">
    <property type="entry name" value="PROPHAGE INTEGRASE INTD-RELATED"/>
    <property type="match status" value="1"/>
</dbReference>
<feature type="compositionally biased region" description="Basic and acidic residues" evidence="4">
    <location>
        <begin position="22"/>
        <end position="33"/>
    </location>
</feature>
<organism evidence="6 7">
    <name type="scientific">Streptomyces bohaiensis</name>
    <dbReference type="NCBI Taxonomy" id="1431344"/>
    <lineage>
        <taxon>Bacteria</taxon>
        <taxon>Bacillati</taxon>
        <taxon>Actinomycetota</taxon>
        <taxon>Actinomycetes</taxon>
        <taxon>Kitasatosporales</taxon>
        <taxon>Streptomycetaceae</taxon>
        <taxon>Streptomyces</taxon>
    </lineage>
</organism>
<dbReference type="RefSeq" id="WP_168087019.1">
    <property type="nucleotide sequence ID" value="NZ_BHZH01000018.1"/>
</dbReference>
<sequence length="424" mass="47918">MARRGTNNPRQVPSKNCGCGDCRARHPEPERRPTRACSGPWQARYRDADGVQRAKNFPRKNEALGFLDEVRASVRQGTYLDPSRGGITLEDWWEKWWPANGAGRTTTVARKVGLWTAHIRPRWGKRPLLKITHLDVQQWIREEVKGHATQTKVLALMRAMLRDAVRDRRLTVNPVAEVVVTASRPVRTREELAPPTADQWVAVQEHIPDWYAPLTEFVHETGLRWSEASGLRWSYVNLAASVVTVREILIDNKGEPVRQGAPKTTAGIRTIAITERAVVALRVMEERWLTTEARRRAATATTPIASGMQPQELVFRGPKGGPLRGHNFRRRIWVPALQAAGVARRVVDQETGREVWWPRIHDYRHSVASRLHAAGISERDVQDYLGQRRGGRVTWLYTHGSEGAQQSVRDALEAPAPGRLRAVS</sequence>
<dbReference type="InterPro" id="IPR010998">
    <property type="entry name" value="Integrase_recombinase_N"/>
</dbReference>
<dbReference type="PROSITE" id="PS51898">
    <property type="entry name" value="TYR_RECOMBINASE"/>
    <property type="match status" value="1"/>
</dbReference>
<dbReference type="InterPro" id="IPR050090">
    <property type="entry name" value="Tyrosine_recombinase_XerCD"/>
</dbReference>
<dbReference type="Gene3D" id="1.10.150.130">
    <property type="match status" value="1"/>
</dbReference>
<name>A0ABX1C7H0_9ACTN</name>
<feature type="compositionally biased region" description="Polar residues" evidence="4">
    <location>
        <begin position="1"/>
        <end position="14"/>
    </location>
</feature>
<gene>
    <name evidence="6" type="ORF">HCN52_04350</name>
</gene>
<evidence type="ECO:0000313" key="7">
    <source>
        <dbReference type="Proteomes" id="UP000727056"/>
    </source>
</evidence>
<dbReference type="Pfam" id="PF00589">
    <property type="entry name" value="Phage_integrase"/>
    <property type="match status" value="1"/>
</dbReference>
<keyword evidence="2" id="KW-0238">DNA-binding</keyword>
<dbReference type="SUPFAM" id="SSF56349">
    <property type="entry name" value="DNA breaking-rejoining enzymes"/>
    <property type="match status" value="1"/>
</dbReference>
<evidence type="ECO:0000256" key="4">
    <source>
        <dbReference type="SAM" id="MobiDB-lite"/>
    </source>
</evidence>
<feature type="region of interest" description="Disordered" evidence="4">
    <location>
        <begin position="1"/>
        <end position="37"/>
    </location>
</feature>
<dbReference type="InterPro" id="IPR002104">
    <property type="entry name" value="Integrase_catalytic"/>
</dbReference>
<evidence type="ECO:0000256" key="3">
    <source>
        <dbReference type="ARBA" id="ARBA00023172"/>
    </source>
</evidence>
<reference evidence="6 7" key="1">
    <citation type="submission" date="2020-03" db="EMBL/GenBank/DDBJ databases">
        <title>Draft genome of Streptomyces sp. ventii, isolated from the Axial Seamount in the Pacific Ocean, and resequencing of the two type strains Streptomyces lonarensis strain NCL 716 and Streptomyces bohaiensis strain 11A07.</title>
        <authorList>
            <person name="Loughran R.M."/>
            <person name="Pfannmuller K.M."/>
            <person name="Wasson B.J."/>
            <person name="Deadmond M.C."/>
            <person name="Paddock B.E."/>
            <person name="Koyack M.J."/>
            <person name="Gallegos D.A."/>
            <person name="Mitchell E.A."/>
            <person name="Ushijima B."/>
            <person name="Saw J.H."/>
            <person name="Mcphail K.L."/>
            <person name="Videau P."/>
        </authorList>
    </citation>
    <scope>NUCLEOTIDE SEQUENCE [LARGE SCALE GENOMIC DNA]</scope>
    <source>
        <strain evidence="6 7">11A07</strain>
    </source>
</reference>
<protein>
    <submittedName>
        <fullName evidence="6">Tyrosine-type recombinase/integrase</fullName>
    </submittedName>
</protein>
<evidence type="ECO:0000313" key="6">
    <source>
        <dbReference type="EMBL" id="NJQ14186.1"/>
    </source>
</evidence>
<feature type="domain" description="Tyr recombinase" evidence="5">
    <location>
        <begin position="190"/>
        <end position="410"/>
    </location>
</feature>
<proteinExistence type="inferred from homology"/>
<dbReference type="Proteomes" id="UP000727056">
    <property type="component" value="Unassembled WGS sequence"/>
</dbReference>
<evidence type="ECO:0000256" key="1">
    <source>
        <dbReference type="ARBA" id="ARBA00008857"/>
    </source>
</evidence>
<evidence type="ECO:0000256" key="2">
    <source>
        <dbReference type="ARBA" id="ARBA00023125"/>
    </source>
</evidence>
<dbReference type="Gene3D" id="1.10.443.10">
    <property type="entry name" value="Intergrase catalytic core"/>
    <property type="match status" value="1"/>
</dbReference>
<evidence type="ECO:0000259" key="5">
    <source>
        <dbReference type="PROSITE" id="PS51898"/>
    </source>
</evidence>
<comment type="similarity">
    <text evidence="1">Belongs to the 'phage' integrase family.</text>
</comment>
<comment type="caution">
    <text evidence="6">The sequence shown here is derived from an EMBL/GenBank/DDBJ whole genome shotgun (WGS) entry which is preliminary data.</text>
</comment>
<dbReference type="InterPro" id="IPR011010">
    <property type="entry name" value="DNA_brk_join_enz"/>
</dbReference>
<keyword evidence="3" id="KW-0233">DNA recombination</keyword>
<dbReference type="PANTHER" id="PTHR30349">
    <property type="entry name" value="PHAGE INTEGRASE-RELATED"/>
    <property type="match status" value="1"/>
</dbReference>
<dbReference type="EMBL" id="JAAVJC010000018">
    <property type="protein sequence ID" value="NJQ14186.1"/>
    <property type="molecule type" value="Genomic_DNA"/>
</dbReference>
<dbReference type="InterPro" id="IPR013762">
    <property type="entry name" value="Integrase-like_cat_sf"/>
</dbReference>